<accession>A0ABX7R4R7</accession>
<reference evidence="2 3" key="1">
    <citation type="submission" date="2021-03" db="EMBL/GenBank/DDBJ databases">
        <title>Novel species identification of genus Shewanella.</title>
        <authorList>
            <person name="Liu G."/>
            <person name="Zhang Q."/>
        </authorList>
    </citation>
    <scope>NUCLEOTIDE SEQUENCE [LARGE SCALE GENOMIC DNA]</scope>
    <source>
        <strain evidence="2 3">FJAT-52962</strain>
    </source>
</reference>
<keyword evidence="1" id="KW-0812">Transmembrane</keyword>
<dbReference type="RefSeq" id="WP_207381382.1">
    <property type="nucleotide sequence ID" value="NZ_CP071502.1"/>
</dbReference>
<evidence type="ECO:0000313" key="3">
    <source>
        <dbReference type="Proteomes" id="UP000663207"/>
    </source>
</evidence>
<evidence type="ECO:0000256" key="1">
    <source>
        <dbReference type="SAM" id="Phobius"/>
    </source>
</evidence>
<dbReference type="Proteomes" id="UP000663207">
    <property type="component" value="Chromosome"/>
</dbReference>
<keyword evidence="1" id="KW-0472">Membrane</keyword>
<name>A0ABX7R4R7_9GAMM</name>
<evidence type="ECO:0008006" key="4">
    <source>
        <dbReference type="Google" id="ProtNLM"/>
    </source>
</evidence>
<feature type="transmembrane region" description="Helical" evidence="1">
    <location>
        <begin position="7"/>
        <end position="27"/>
    </location>
</feature>
<feature type="transmembrane region" description="Helical" evidence="1">
    <location>
        <begin position="39"/>
        <end position="59"/>
    </location>
</feature>
<keyword evidence="3" id="KW-1185">Reference proteome</keyword>
<organism evidence="2 3">
    <name type="scientific">Shewanella sedimentimangrovi</name>
    <dbReference type="NCBI Taxonomy" id="2814293"/>
    <lineage>
        <taxon>Bacteria</taxon>
        <taxon>Pseudomonadati</taxon>
        <taxon>Pseudomonadota</taxon>
        <taxon>Gammaproteobacteria</taxon>
        <taxon>Alteromonadales</taxon>
        <taxon>Shewanellaceae</taxon>
        <taxon>Shewanella</taxon>
    </lineage>
</organism>
<gene>
    <name evidence="2" type="ORF">JYB85_05445</name>
</gene>
<evidence type="ECO:0000313" key="2">
    <source>
        <dbReference type="EMBL" id="QSX38272.1"/>
    </source>
</evidence>
<sequence>MNLNATLVGQIAFVLAIIVIYFTLRFAKRGAAENLPLVGFYALLLNFILPPAGWIYCWYWSRKAKQRRMA</sequence>
<keyword evidence="1" id="KW-1133">Transmembrane helix</keyword>
<proteinExistence type="predicted"/>
<dbReference type="EMBL" id="CP071502">
    <property type="protein sequence ID" value="QSX38272.1"/>
    <property type="molecule type" value="Genomic_DNA"/>
</dbReference>
<protein>
    <recommendedName>
        <fullName evidence="4">Cardiolipin synthase N-terminal domain-containing protein</fullName>
    </recommendedName>
</protein>